<dbReference type="GO" id="GO:0003746">
    <property type="term" value="F:translation elongation factor activity"/>
    <property type="evidence" value="ECO:0007669"/>
    <property type="project" value="UniProtKB-KW"/>
</dbReference>
<sequence>MHLLQPQPEVTTSSLVSTHLTLDSALSINTVQLSLWQNLQTEQDQVDWLILHFNHWFSHQNVILVKGESEPEYFPAHRHAPARIQFAHGFFNSALHEISHWSIAGSKRRLLADLGYWYAPDGRTAEQQALFEQVEVKPQAIEWMFAQAFGRKFRVSLDNLTGEGGDGATFKNNVFAQVQKYFSGEAKLPLDAQHFIQCICMTTRHGQWLKASEFQREALD</sequence>
<dbReference type="EC" id="1.14.-.-" evidence="1"/>
<name>A0ABU0UUZ6_ACIBI</name>
<evidence type="ECO:0000313" key="1">
    <source>
        <dbReference type="EMBL" id="MDQ1208383.1"/>
    </source>
</evidence>
<evidence type="ECO:0000313" key="2">
    <source>
        <dbReference type="Proteomes" id="UP001233360"/>
    </source>
</evidence>
<reference evidence="1 2" key="1">
    <citation type="submission" date="2023-07" db="EMBL/GenBank/DDBJ databases">
        <title>Functional and genomic diversity of the sorghum phyllosphere microbiome.</title>
        <authorList>
            <person name="Shade A."/>
        </authorList>
    </citation>
    <scope>NUCLEOTIDE SEQUENCE [LARGE SCALE GENOMIC DNA]</scope>
    <source>
        <strain evidence="1 2">SORGH_AS_0887</strain>
    </source>
</reference>
<keyword evidence="1" id="KW-0560">Oxidoreductase</keyword>
<dbReference type="EMBL" id="JAUTBK010000002">
    <property type="protein sequence ID" value="MDQ1208383.1"/>
    <property type="molecule type" value="Genomic_DNA"/>
</dbReference>
<keyword evidence="1" id="KW-0251">Elongation factor</keyword>
<accession>A0ABU0UUZ6</accession>
<dbReference type="GO" id="GO:0016491">
    <property type="term" value="F:oxidoreductase activity"/>
    <property type="evidence" value="ECO:0007669"/>
    <property type="project" value="UniProtKB-KW"/>
</dbReference>
<dbReference type="InterPro" id="IPR007411">
    <property type="entry name" value="EpmC"/>
</dbReference>
<comment type="caution">
    <text evidence="1">The sequence shown here is derived from an EMBL/GenBank/DDBJ whole genome shotgun (WGS) entry which is preliminary data.</text>
</comment>
<gene>
    <name evidence="1" type="ORF">QE380_001306</name>
</gene>
<dbReference type="RefSeq" id="WP_307002888.1">
    <property type="nucleotide sequence ID" value="NZ_JAUTBK010000002.1"/>
</dbReference>
<keyword evidence="1" id="KW-0648">Protein biosynthesis</keyword>
<dbReference type="Proteomes" id="UP001233360">
    <property type="component" value="Unassembled WGS sequence"/>
</dbReference>
<dbReference type="Pfam" id="PF04315">
    <property type="entry name" value="EpmC"/>
    <property type="match status" value="1"/>
</dbReference>
<proteinExistence type="predicted"/>
<protein>
    <submittedName>
        <fullName evidence="1">Elongation factor P hydroxylase</fullName>
        <ecNumber evidence="1">1.14.-.-</ecNumber>
    </submittedName>
</protein>
<keyword evidence="2" id="KW-1185">Reference proteome</keyword>
<organism evidence="1 2">
    <name type="scientific">Acinetobacter baylyi</name>
    <dbReference type="NCBI Taxonomy" id="202950"/>
    <lineage>
        <taxon>Bacteria</taxon>
        <taxon>Pseudomonadati</taxon>
        <taxon>Pseudomonadota</taxon>
        <taxon>Gammaproteobacteria</taxon>
        <taxon>Moraxellales</taxon>
        <taxon>Moraxellaceae</taxon>
        <taxon>Acinetobacter</taxon>
    </lineage>
</organism>